<dbReference type="GO" id="GO:0008703">
    <property type="term" value="F:5-amino-6-(5-phosphoribosylamino)uracil reductase activity"/>
    <property type="evidence" value="ECO:0007669"/>
    <property type="project" value="InterPro"/>
</dbReference>
<gene>
    <name evidence="2" type="ORF">GKO32_33140</name>
</gene>
<dbReference type="GO" id="GO:0009231">
    <property type="term" value="P:riboflavin biosynthetic process"/>
    <property type="evidence" value="ECO:0007669"/>
    <property type="project" value="InterPro"/>
</dbReference>
<dbReference type="EMBL" id="WMBA01000077">
    <property type="protein sequence ID" value="MTD58791.1"/>
    <property type="molecule type" value="Genomic_DNA"/>
</dbReference>
<comment type="caution">
    <text evidence="2">The sequence shown here is derived from an EMBL/GenBank/DDBJ whole genome shotgun (WGS) entry which is preliminary data.</text>
</comment>
<evidence type="ECO:0000313" key="3">
    <source>
        <dbReference type="Proteomes" id="UP000440096"/>
    </source>
</evidence>
<evidence type="ECO:0000313" key="2">
    <source>
        <dbReference type="EMBL" id="MTD58791.1"/>
    </source>
</evidence>
<keyword evidence="3" id="KW-1185">Reference proteome</keyword>
<name>A0A6N7ZAL4_9PSEU</name>
<dbReference type="Proteomes" id="UP000440096">
    <property type="component" value="Unassembled WGS sequence"/>
</dbReference>
<dbReference type="SUPFAM" id="SSF53597">
    <property type="entry name" value="Dihydrofolate reductase-like"/>
    <property type="match status" value="1"/>
</dbReference>
<dbReference type="InterPro" id="IPR002734">
    <property type="entry name" value="RibDG_C"/>
</dbReference>
<reference evidence="2 3" key="1">
    <citation type="submission" date="2019-11" db="EMBL/GenBank/DDBJ databases">
        <title>Draft genome of Amycolatopsis RM579.</title>
        <authorList>
            <person name="Duangmal K."/>
            <person name="Mingma R."/>
        </authorList>
    </citation>
    <scope>NUCLEOTIDE SEQUENCE [LARGE SCALE GENOMIC DNA]</scope>
    <source>
        <strain evidence="2 3">RM579</strain>
    </source>
</reference>
<dbReference type="OrthoDB" id="4536086at2"/>
<organism evidence="2 3">
    <name type="scientific">Amycolatopsis pithecellobii</name>
    <dbReference type="NCBI Taxonomy" id="664692"/>
    <lineage>
        <taxon>Bacteria</taxon>
        <taxon>Bacillati</taxon>
        <taxon>Actinomycetota</taxon>
        <taxon>Actinomycetes</taxon>
        <taxon>Pseudonocardiales</taxon>
        <taxon>Pseudonocardiaceae</taxon>
        <taxon>Amycolatopsis</taxon>
    </lineage>
</organism>
<dbReference type="InterPro" id="IPR024072">
    <property type="entry name" value="DHFR-like_dom_sf"/>
</dbReference>
<dbReference type="RefSeq" id="WP_154760863.1">
    <property type="nucleotide sequence ID" value="NZ_WMBA01000077.1"/>
</dbReference>
<sequence length="176" mass="19027">MKIKTYLAVSIDGYITTQEGWPVQLSMPAFTGRTSYGLPEFLADCRGAVMGRTTFLPALEAPEWPWPGLRVFVLTSSPLPEGTPAEVVSAPDPAELRKLMEEADLGGDVHLVGGQRTLDAFLSIGALDQLGVLTVPRFVGSGVRLTADGSPFRRFELRSSRTFPDGCLEQVYLPAA</sequence>
<dbReference type="Pfam" id="PF01872">
    <property type="entry name" value="RibD_C"/>
    <property type="match status" value="1"/>
</dbReference>
<dbReference type="Gene3D" id="3.40.430.10">
    <property type="entry name" value="Dihydrofolate Reductase, subunit A"/>
    <property type="match status" value="1"/>
</dbReference>
<protein>
    <submittedName>
        <fullName evidence="2">Riboflavin biosynthesis protein RibD</fullName>
    </submittedName>
</protein>
<feature type="domain" description="Bacterial bifunctional deaminase-reductase C-terminal" evidence="1">
    <location>
        <begin position="7"/>
        <end position="166"/>
    </location>
</feature>
<proteinExistence type="predicted"/>
<accession>A0A6N7ZAL4</accession>
<evidence type="ECO:0000259" key="1">
    <source>
        <dbReference type="Pfam" id="PF01872"/>
    </source>
</evidence>
<dbReference type="AlphaFoldDB" id="A0A6N7ZAL4"/>